<evidence type="ECO:0008006" key="4">
    <source>
        <dbReference type="Google" id="ProtNLM"/>
    </source>
</evidence>
<dbReference type="Proteomes" id="UP001147733">
    <property type="component" value="Unassembled WGS sequence"/>
</dbReference>
<dbReference type="PANTHER" id="PTHR35340">
    <property type="entry name" value="PQQ ENZYME REPEAT PROTEIN-RELATED"/>
    <property type="match status" value="1"/>
</dbReference>
<keyword evidence="1" id="KW-0812">Transmembrane</keyword>
<keyword evidence="1" id="KW-1133">Transmembrane helix</keyword>
<dbReference type="EMBL" id="JAPQKT010000009">
    <property type="protein sequence ID" value="KAJ5221444.1"/>
    <property type="molecule type" value="Genomic_DNA"/>
</dbReference>
<dbReference type="OrthoDB" id="5427350at2759"/>
<proteinExistence type="predicted"/>
<keyword evidence="3" id="KW-1185">Reference proteome</keyword>
<reference evidence="2" key="2">
    <citation type="journal article" date="2023" name="IMA Fungus">
        <title>Comparative genomic study of the Penicillium genus elucidates a diverse pangenome and 15 lateral gene transfer events.</title>
        <authorList>
            <person name="Petersen C."/>
            <person name="Sorensen T."/>
            <person name="Nielsen M.R."/>
            <person name="Sondergaard T.E."/>
            <person name="Sorensen J.L."/>
            <person name="Fitzpatrick D.A."/>
            <person name="Frisvad J.C."/>
            <person name="Nielsen K.L."/>
        </authorList>
    </citation>
    <scope>NUCLEOTIDE SEQUENCE</scope>
    <source>
        <strain evidence="2">IBT 23319</strain>
    </source>
</reference>
<evidence type="ECO:0000313" key="3">
    <source>
        <dbReference type="Proteomes" id="UP001147733"/>
    </source>
</evidence>
<dbReference type="InterPro" id="IPR011047">
    <property type="entry name" value="Quinoprotein_ADH-like_sf"/>
</dbReference>
<accession>A0A9W9NK30</accession>
<name>A0A9W9NK30_PENCI</name>
<dbReference type="SUPFAM" id="SSF50998">
    <property type="entry name" value="Quinoprotein alcohol dehydrogenase-like"/>
    <property type="match status" value="1"/>
</dbReference>
<dbReference type="Pfam" id="PF14269">
    <property type="entry name" value="Arylsulfotran_2"/>
    <property type="match status" value="1"/>
</dbReference>
<keyword evidence="1" id="KW-0472">Membrane</keyword>
<sequence length="425" mass="47591">MRLNFHEFNHIENGRKMLVITEGVKYLDLVEIGLPYKTYSVLVTGFQEVDSKTGKVLFEWDSVPRVSLGETSLMPERTGPTLDESEAFDFMHMNSVDKNNDGDYLVSARHTDTIYKVSGITGEIIWRFGGKTSDFVHEGGFNFSKQHDARFLESNRTHTIISFINNAASNVAQSASYSSALVISLHTAAVPMTATILSQYDRPDRGLTRRMGNVQTLPSGSRLVNWSQGGYITEYGLDGKPVLEAGFATDRFASYRVYKHEFVGRPSYPPTVRSFAYGRKQSAATTACYVSWNGATEVASWRFYSHEKDSEISLGEVQRQGFETEFMYDGYKKKVSVEALDAKGVVLGRSNIEDTVRPGIWIKKDSVTEDIVAHIQVPVVLCFILTFILMAALGFITGGTLRPSWPGKRSGYKQLQHEENTEEVI</sequence>
<reference evidence="2" key="1">
    <citation type="submission" date="2022-11" db="EMBL/GenBank/DDBJ databases">
        <authorList>
            <person name="Petersen C."/>
        </authorList>
    </citation>
    <scope>NUCLEOTIDE SEQUENCE</scope>
    <source>
        <strain evidence="2">IBT 23319</strain>
    </source>
</reference>
<dbReference type="InterPro" id="IPR039535">
    <property type="entry name" value="ASST-like"/>
</dbReference>
<gene>
    <name evidence="2" type="ORF">N7469_010331</name>
</gene>
<dbReference type="GeneID" id="81388403"/>
<dbReference type="RefSeq" id="XP_056496367.1">
    <property type="nucleotide sequence ID" value="XM_056649236.1"/>
</dbReference>
<comment type="caution">
    <text evidence="2">The sequence shown here is derived from an EMBL/GenBank/DDBJ whole genome shotgun (WGS) entry which is preliminary data.</text>
</comment>
<organism evidence="2 3">
    <name type="scientific">Penicillium citrinum</name>
    <dbReference type="NCBI Taxonomy" id="5077"/>
    <lineage>
        <taxon>Eukaryota</taxon>
        <taxon>Fungi</taxon>
        <taxon>Dikarya</taxon>
        <taxon>Ascomycota</taxon>
        <taxon>Pezizomycotina</taxon>
        <taxon>Eurotiomycetes</taxon>
        <taxon>Eurotiomycetidae</taxon>
        <taxon>Eurotiales</taxon>
        <taxon>Aspergillaceae</taxon>
        <taxon>Penicillium</taxon>
    </lineage>
</organism>
<dbReference type="AlphaFoldDB" id="A0A9W9NK30"/>
<evidence type="ECO:0000256" key="1">
    <source>
        <dbReference type="SAM" id="Phobius"/>
    </source>
</evidence>
<dbReference type="PANTHER" id="PTHR35340:SF8">
    <property type="entry name" value="ASST-DOMAIN-CONTAINING PROTEIN"/>
    <property type="match status" value="1"/>
</dbReference>
<dbReference type="InterPro" id="IPR053143">
    <property type="entry name" value="Arylsulfate_ST"/>
</dbReference>
<feature type="transmembrane region" description="Helical" evidence="1">
    <location>
        <begin position="377"/>
        <end position="401"/>
    </location>
</feature>
<protein>
    <recommendedName>
        <fullName evidence="4">ASST-domain-containing protein</fullName>
    </recommendedName>
</protein>
<evidence type="ECO:0000313" key="2">
    <source>
        <dbReference type="EMBL" id="KAJ5221444.1"/>
    </source>
</evidence>